<reference evidence="1 2" key="1">
    <citation type="submission" date="2019-03" db="EMBL/GenBank/DDBJ databases">
        <title>First draft genome of Liparis tanakae, snailfish: a comprehensive survey of snailfish specific genes.</title>
        <authorList>
            <person name="Kim W."/>
            <person name="Song I."/>
            <person name="Jeong J.-H."/>
            <person name="Kim D."/>
            <person name="Kim S."/>
            <person name="Ryu S."/>
            <person name="Song J.Y."/>
            <person name="Lee S.K."/>
        </authorList>
    </citation>
    <scope>NUCLEOTIDE SEQUENCE [LARGE SCALE GENOMIC DNA]</scope>
    <source>
        <tissue evidence="1">Muscle</tissue>
    </source>
</reference>
<evidence type="ECO:0000313" key="2">
    <source>
        <dbReference type="Proteomes" id="UP000314294"/>
    </source>
</evidence>
<organism evidence="1 2">
    <name type="scientific">Liparis tanakae</name>
    <name type="common">Tanaka's snailfish</name>
    <dbReference type="NCBI Taxonomy" id="230148"/>
    <lineage>
        <taxon>Eukaryota</taxon>
        <taxon>Metazoa</taxon>
        <taxon>Chordata</taxon>
        <taxon>Craniata</taxon>
        <taxon>Vertebrata</taxon>
        <taxon>Euteleostomi</taxon>
        <taxon>Actinopterygii</taxon>
        <taxon>Neopterygii</taxon>
        <taxon>Teleostei</taxon>
        <taxon>Neoteleostei</taxon>
        <taxon>Acanthomorphata</taxon>
        <taxon>Eupercaria</taxon>
        <taxon>Perciformes</taxon>
        <taxon>Cottioidei</taxon>
        <taxon>Cottales</taxon>
        <taxon>Liparidae</taxon>
        <taxon>Liparis</taxon>
    </lineage>
</organism>
<comment type="caution">
    <text evidence="1">The sequence shown here is derived from an EMBL/GenBank/DDBJ whole genome shotgun (WGS) entry which is preliminary data.</text>
</comment>
<evidence type="ECO:0000313" key="1">
    <source>
        <dbReference type="EMBL" id="TNN67297.1"/>
    </source>
</evidence>
<sequence>MLCTEFGSFPAGGPGGGEAPGDVFGAPAARTAGCSPAEEGGEPWTRCFLDSSLAAAWASGCAEVGATEERLSSHSLRSLASSSRQPSLAREAERFIRDGGVSPAWRILASTSLTRLRTPLRRA</sequence>
<name>A0A4Z2HNF7_9TELE</name>
<dbReference type="Proteomes" id="UP000314294">
    <property type="component" value="Unassembled WGS sequence"/>
</dbReference>
<dbReference type="AlphaFoldDB" id="A0A4Z2HNF7"/>
<dbReference type="EMBL" id="SRLO01000205">
    <property type="protein sequence ID" value="TNN67297.1"/>
    <property type="molecule type" value="Genomic_DNA"/>
</dbReference>
<proteinExistence type="predicted"/>
<protein>
    <submittedName>
        <fullName evidence="1">Uncharacterized protein</fullName>
    </submittedName>
</protein>
<gene>
    <name evidence="1" type="ORF">EYF80_022404</name>
</gene>
<accession>A0A4Z2HNF7</accession>
<keyword evidence="2" id="KW-1185">Reference proteome</keyword>